<evidence type="ECO:0000259" key="5">
    <source>
        <dbReference type="SMART" id="SM01073"/>
    </source>
</evidence>
<feature type="transmembrane region" description="Helical" evidence="3">
    <location>
        <begin position="623"/>
        <end position="642"/>
    </location>
</feature>
<keyword evidence="3" id="KW-1133">Transmembrane helix</keyword>
<gene>
    <name evidence="6" type="ORF">WKI299_LOCUS5551</name>
</gene>
<dbReference type="EMBL" id="CAJNRF010001557">
    <property type="protein sequence ID" value="CAF2017073.1"/>
    <property type="molecule type" value="Genomic_DNA"/>
</dbReference>
<sequence>MARPVYSTKEDKFATAILNRKERPNRLIIDDAVNDDNSAVALSQQKMDELQLFRGDTVLLKGKKRHETICIVLADDTCQNDHIRMNRVVRNNLRERSGDIISIQACTDVKYGKRIHVLPIDDTVGGITGNLFEVYLKPYFLEAYRPVKKGDVFIVRAAMRAVEFKVIETDPAPYCIVAPDTTIHCEGDPIKREEQEASLNEIGYDDIGGLRKQLAQVKEMIELPLRHPQLFKSIGIEPPRGILLYGPPGTGQLTSFFTNGWKRLNCFILGKTLIARAVANETGAFFFLINGPEIMSKLDGESESNLRKTFEEVEKNSPAIVFVDELDAIAPKREKTHGEIERRIVSQLSTLMDDLKQLPKRISPNLITLFGLTIVLLAFTAIHINTRDDDSLNCLIYGIALFIYQTSDALDGMQGKRVHMYENATTEIFDHGVDSIVTSLTTIATITKLTHIDKHLSPIFSVFVLLTSFIGFHSPTYEHVVTRKMRFQSGPCNPTEALIGMQLIYLITAIYPSLWTYEKSKLFLMLIIIPISSFSAILSFISSVKQIHIYHKGVMRMTLRSVFRGYSPLLFVIICTFLYLPQVSILYEKHSLMCLLAIAIPWNYSIYRTIIIEITNDKNFDTFGVILGQSPILFSIVAAYFIPSLVMTTLIISILLGGAFYICTVHFTLKEVCHALSMKHFWTVKTDFQTKN</sequence>
<keyword evidence="3" id="KW-0812">Transmembrane</keyword>
<dbReference type="SMART" id="SM01072">
    <property type="entry name" value="CDC48_2"/>
    <property type="match status" value="1"/>
</dbReference>
<dbReference type="Gene3D" id="3.10.330.10">
    <property type="match status" value="1"/>
</dbReference>
<dbReference type="GO" id="GO:0051228">
    <property type="term" value="P:mitotic spindle disassembly"/>
    <property type="evidence" value="ECO:0007669"/>
    <property type="project" value="TreeGrafter"/>
</dbReference>
<accession>A0A816MU73</accession>
<dbReference type="FunFam" id="3.40.50.300:FF:002861">
    <property type="entry name" value="Cell division control protein 48 homolog E"/>
    <property type="match status" value="1"/>
</dbReference>
<feature type="transmembrane region" description="Helical" evidence="3">
    <location>
        <begin position="562"/>
        <end position="580"/>
    </location>
</feature>
<dbReference type="SUPFAM" id="SSF50692">
    <property type="entry name" value="ADC-like"/>
    <property type="match status" value="1"/>
</dbReference>
<evidence type="ECO:0000313" key="6">
    <source>
        <dbReference type="EMBL" id="CAF2017073.1"/>
    </source>
</evidence>
<dbReference type="GO" id="GO:0034098">
    <property type="term" value="C:VCP-NPL4-UFD1 AAA ATPase complex"/>
    <property type="evidence" value="ECO:0007669"/>
    <property type="project" value="TreeGrafter"/>
</dbReference>
<keyword evidence="1" id="KW-0547">Nucleotide-binding</keyword>
<dbReference type="GO" id="GO:0031593">
    <property type="term" value="F:polyubiquitin modification-dependent protein binding"/>
    <property type="evidence" value="ECO:0007669"/>
    <property type="project" value="TreeGrafter"/>
</dbReference>
<dbReference type="Proteomes" id="UP000663856">
    <property type="component" value="Unassembled WGS sequence"/>
</dbReference>
<dbReference type="FunFam" id="3.10.330.10:FF:000001">
    <property type="entry name" value="Cell division control 48"/>
    <property type="match status" value="1"/>
</dbReference>
<dbReference type="GO" id="GO:0097352">
    <property type="term" value="P:autophagosome maturation"/>
    <property type="evidence" value="ECO:0007669"/>
    <property type="project" value="TreeGrafter"/>
</dbReference>
<dbReference type="SMART" id="SM01073">
    <property type="entry name" value="CDC48_N"/>
    <property type="match status" value="1"/>
</dbReference>
<feature type="domain" description="CDC48 N-terminal subdomain" evidence="5">
    <location>
        <begin position="26"/>
        <end position="109"/>
    </location>
</feature>
<proteinExistence type="predicted"/>
<dbReference type="GO" id="GO:0005634">
    <property type="term" value="C:nucleus"/>
    <property type="evidence" value="ECO:0007669"/>
    <property type="project" value="TreeGrafter"/>
</dbReference>
<feature type="transmembrane region" description="Helical" evidence="3">
    <location>
        <begin position="648"/>
        <end position="669"/>
    </location>
</feature>
<dbReference type="InterPro" id="IPR009010">
    <property type="entry name" value="Asp_de-COase-like_dom_sf"/>
</dbReference>
<dbReference type="Pfam" id="PF02359">
    <property type="entry name" value="CDC48_N"/>
    <property type="match status" value="1"/>
</dbReference>
<evidence type="ECO:0000256" key="1">
    <source>
        <dbReference type="ARBA" id="ARBA00022741"/>
    </source>
</evidence>
<dbReference type="Pfam" id="PF00004">
    <property type="entry name" value="AAA"/>
    <property type="match status" value="1"/>
</dbReference>
<dbReference type="GO" id="GO:0005524">
    <property type="term" value="F:ATP binding"/>
    <property type="evidence" value="ECO:0007669"/>
    <property type="project" value="UniProtKB-KW"/>
</dbReference>
<keyword evidence="2" id="KW-0067">ATP-binding</keyword>
<dbReference type="AlphaFoldDB" id="A0A816MU73"/>
<dbReference type="GO" id="GO:0016887">
    <property type="term" value="F:ATP hydrolysis activity"/>
    <property type="evidence" value="ECO:0007669"/>
    <property type="project" value="InterPro"/>
</dbReference>
<evidence type="ECO:0008006" key="8">
    <source>
        <dbReference type="Google" id="ProtNLM"/>
    </source>
</evidence>
<dbReference type="GO" id="GO:0005829">
    <property type="term" value="C:cytosol"/>
    <property type="evidence" value="ECO:0007669"/>
    <property type="project" value="TreeGrafter"/>
</dbReference>
<evidence type="ECO:0000259" key="4">
    <source>
        <dbReference type="SMART" id="SM01072"/>
    </source>
</evidence>
<dbReference type="SUPFAM" id="SSF52540">
    <property type="entry name" value="P-loop containing nucleoside triphosphate hydrolases"/>
    <property type="match status" value="1"/>
</dbReference>
<dbReference type="InterPro" id="IPR027417">
    <property type="entry name" value="P-loop_NTPase"/>
</dbReference>
<dbReference type="InterPro" id="IPR050168">
    <property type="entry name" value="AAA_ATPase_domain"/>
</dbReference>
<dbReference type="InterPro" id="IPR003959">
    <property type="entry name" value="ATPase_AAA_core"/>
</dbReference>
<feature type="transmembrane region" description="Helical" evidence="3">
    <location>
        <begin position="366"/>
        <end position="384"/>
    </location>
</feature>
<feature type="transmembrane region" description="Helical" evidence="3">
    <location>
        <begin position="592"/>
        <end position="611"/>
    </location>
</feature>
<dbReference type="PANTHER" id="PTHR23077">
    <property type="entry name" value="AAA-FAMILY ATPASE"/>
    <property type="match status" value="1"/>
</dbReference>
<name>A0A816MU73_9BILA</name>
<dbReference type="InterPro" id="IPR003338">
    <property type="entry name" value="CDC4_N-term_subdom"/>
</dbReference>
<dbReference type="Gene3D" id="2.40.40.20">
    <property type="match status" value="1"/>
</dbReference>
<reference evidence="6" key="1">
    <citation type="submission" date="2021-02" db="EMBL/GenBank/DDBJ databases">
        <authorList>
            <person name="Nowell W R."/>
        </authorList>
    </citation>
    <scope>NUCLEOTIDE SEQUENCE</scope>
</reference>
<feature type="transmembrane region" description="Helical" evidence="3">
    <location>
        <begin position="522"/>
        <end position="541"/>
    </location>
</feature>
<dbReference type="PANTHER" id="PTHR23077:SF171">
    <property type="entry name" value="NUCLEAR VALOSIN-CONTAINING PROTEIN-LIKE"/>
    <property type="match status" value="1"/>
</dbReference>
<evidence type="ECO:0000313" key="7">
    <source>
        <dbReference type="Proteomes" id="UP000663856"/>
    </source>
</evidence>
<dbReference type="Gene3D" id="3.40.50.300">
    <property type="entry name" value="P-loop containing nucleotide triphosphate hydrolases"/>
    <property type="match status" value="2"/>
</dbReference>
<keyword evidence="3" id="KW-0472">Membrane</keyword>
<feature type="transmembrane region" description="Helical" evidence="3">
    <location>
        <begin position="497"/>
        <end position="516"/>
    </location>
</feature>
<comment type="caution">
    <text evidence="6">The sequence shown here is derived from an EMBL/GenBank/DDBJ whole genome shotgun (WGS) entry which is preliminary data.</text>
</comment>
<organism evidence="6 7">
    <name type="scientific">Rotaria magnacalcarata</name>
    <dbReference type="NCBI Taxonomy" id="392030"/>
    <lineage>
        <taxon>Eukaryota</taxon>
        <taxon>Metazoa</taxon>
        <taxon>Spiralia</taxon>
        <taxon>Gnathifera</taxon>
        <taxon>Rotifera</taxon>
        <taxon>Eurotatoria</taxon>
        <taxon>Bdelloidea</taxon>
        <taxon>Philodinida</taxon>
        <taxon>Philodinidae</taxon>
        <taxon>Rotaria</taxon>
    </lineage>
</organism>
<evidence type="ECO:0000256" key="3">
    <source>
        <dbReference type="SAM" id="Phobius"/>
    </source>
</evidence>
<dbReference type="GO" id="GO:0030970">
    <property type="term" value="P:retrograde protein transport, ER to cytosol"/>
    <property type="evidence" value="ECO:0007669"/>
    <property type="project" value="TreeGrafter"/>
</dbReference>
<protein>
    <recommendedName>
        <fullName evidence="8">Vesicle-fusing ATPase</fullName>
    </recommendedName>
</protein>
<feature type="transmembrane region" description="Helical" evidence="3">
    <location>
        <begin position="459"/>
        <end position="477"/>
    </location>
</feature>
<dbReference type="Pfam" id="PF02933">
    <property type="entry name" value="CDC48_2"/>
    <property type="match status" value="1"/>
</dbReference>
<feature type="domain" description="CDC48" evidence="4">
    <location>
        <begin position="126"/>
        <end position="192"/>
    </location>
</feature>
<dbReference type="InterPro" id="IPR004201">
    <property type="entry name" value="Cdc48_dom2"/>
</dbReference>
<evidence type="ECO:0000256" key="2">
    <source>
        <dbReference type="ARBA" id="ARBA00022840"/>
    </source>
</evidence>
<dbReference type="SUPFAM" id="SSF54585">
    <property type="entry name" value="Cdc48 domain 2-like"/>
    <property type="match status" value="1"/>
</dbReference>
<dbReference type="InterPro" id="IPR029067">
    <property type="entry name" value="CDC48_domain_2-like_sf"/>
</dbReference>
<dbReference type="FunFam" id="2.40.40.20:FF:000003">
    <property type="entry name" value="Transitional endoplasmic reticulum ATPase"/>
    <property type="match status" value="1"/>
</dbReference>